<evidence type="ECO:0000313" key="2">
    <source>
        <dbReference type="Proteomes" id="UP000006787"/>
    </source>
</evidence>
<dbReference type="Proteomes" id="UP000006787">
    <property type="component" value="Unassembled WGS sequence"/>
</dbReference>
<proteinExistence type="predicted"/>
<evidence type="ECO:0000313" key="1">
    <source>
        <dbReference type="EMBL" id="EKF50781.1"/>
    </source>
</evidence>
<dbReference type="EMBL" id="AMQS01000032">
    <property type="protein sequence ID" value="EKF50781.1"/>
    <property type="molecule type" value="Genomic_DNA"/>
</dbReference>
<reference evidence="1 2" key="1">
    <citation type="journal article" date="2012" name="J. Bacteriol.">
        <title>Genome Sequence of the Bacteriocin-Producing Strain Lactococcus garvieae DCC43.</title>
        <authorList>
            <person name="Gabrielsen C."/>
            <person name="Brede D.A."/>
            <person name="Hernandez P.E."/>
            <person name="Nes I.F."/>
            <person name="Diep D.B."/>
        </authorList>
    </citation>
    <scope>NUCLEOTIDE SEQUENCE [LARGE SCALE GENOMIC DNA]</scope>
    <source>
        <strain evidence="1 2">DCC43</strain>
    </source>
</reference>
<comment type="caution">
    <text evidence="1">The sequence shown here is derived from an EMBL/GenBank/DDBJ whole genome shotgun (WGS) entry which is preliminary data.</text>
</comment>
<sequence>MSEIVKDNLKDHLAPYKDEEIQKIREEKIQLVTVPEFQSVHRLLLEEQGKLEKTVAALSNAYDEIKYLNGSDSILEEIEQVLKEIKKN</sequence>
<protein>
    <submittedName>
        <fullName evidence="1">Uncharacterized protein</fullName>
    </submittedName>
</protein>
<name>K2PTF3_9LACT</name>
<dbReference type="PATRIC" id="fig|1231377.3.peg.1812"/>
<organism evidence="1 2">
    <name type="scientific">Lactococcus garvieae DCC43</name>
    <dbReference type="NCBI Taxonomy" id="1231377"/>
    <lineage>
        <taxon>Bacteria</taxon>
        <taxon>Bacillati</taxon>
        <taxon>Bacillota</taxon>
        <taxon>Bacilli</taxon>
        <taxon>Lactobacillales</taxon>
        <taxon>Streptococcaceae</taxon>
        <taxon>Lactococcus</taxon>
    </lineage>
</organism>
<accession>K2PTF3</accession>
<gene>
    <name evidence="1" type="ORF">C426_1832</name>
</gene>
<dbReference type="RefSeq" id="WP_003136404.1">
    <property type="nucleotide sequence ID" value="NZ_AMQS01000032.1"/>
</dbReference>
<dbReference type="AlphaFoldDB" id="K2PTF3"/>